<dbReference type="Proteomes" id="UP000242763">
    <property type="component" value="Unassembled WGS sequence"/>
</dbReference>
<dbReference type="STRING" id="1121003.SAMN03080618_02399"/>
<dbReference type="EMBL" id="FORF01000013">
    <property type="protein sequence ID" value="SFJ23736.1"/>
    <property type="molecule type" value="Genomic_DNA"/>
</dbReference>
<organism evidence="3 4">
    <name type="scientific">Aquamicrobium aerolatum DSM 21857</name>
    <dbReference type="NCBI Taxonomy" id="1121003"/>
    <lineage>
        <taxon>Bacteria</taxon>
        <taxon>Pseudomonadati</taxon>
        <taxon>Pseudomonadota</taxon>
        <taxon>Alphaproteobacteria</taxon>
        <taxon>Hyphomicrobiales</taxon>
        <taxon>Phyllobacteriaceae</taxon>
        <taxon>Aerobium</taxon>
    </lineage>
</organism>
<keyword evidence="4" id="KW-1185">Reference proteome</keyword>
<accession>A0A1I3PRW2</accession>
<protein>
    <submittedName>
        <fullName evidence="3">Uncharacterized conserved protein YndB, AHSA1/START domain</fullName>
    </submittedName>
</protein>
<proteinExistence type="inferred from homology"/>
<name>A0A1I3PRW2_9HYPH</name>
<gene>
    <name evidence="3" type="ORF">SAMN03080618_02399</name>
</gene>
<comment type="similarity">
    <text evidence="1">Belongs to the AHA1 family.</text>
</comment>
<dbReference type="SUPFAM" id="SSF55961">
    <property type="entry name" value="Bet v1-like"/>
    <property type="match status" value="1"/>
</dbReference>
<dbReference type="RefSeq" id="WP_091522598.1">
    <property type="nucleotide sequence ID" value="NZ_FORF01000013.1"/>
</dbReference>
<dbReference type="Pfam" id="PF08327">
    <property type="entry name" value="AHSA1"/>
    <property type="match status" value="1"/>
</dbReference>
<evidence type="ECO:0000259" key="2">
    <source>
        <dbReference type="Pfam" id="PF08327"/>
    </source>
</evidence>
<evidence type="ECO:0000256" key="1">
    <source>
        <dbReference type="ARBA" id="ARBA00006817"/>
    </source>
</evidence>
<dbReference type="InterPro" id="IPR023393">
    <property type="entry name" value="START-like_dom_sf"/>
</dbReference>
<dbReference type="InterPro" id="IPR013538">
    <property type="entry name" value="ASHA1/2-like_C"/>
</dbReference>
<feature type="domain" description="Activator of Hsp90 ATPase homologue 1/2-like C-terminal" evidence="2">
    <location>
        <begin position="17"/>
        <end position="151"/>
    </location>
</feature>
<dbReference type="OrthoDB" id="9805228at2"/>
<dbReference type="CDD" id="cd08896">
    <property type="entry name" value="SRPBCC_CalC_Aha1-like_3"/>
    <property type="match status" value="1"/>
</dbReference>
<reference evidence="4" key="1">
    <citation type="submission" date="2016-10" db="EMBL/GenBank/DDBJ databases">
        <authorList>
            <person name="Varghese N."/>
            <person name="Submissions S."/>
        </authorList>
    </citation>
    <scope>NUCLEOTIDE SEQUENCE [LARGE SCALE GENOMIC DNA]</scope>
    <source>
        <strain evidence="4">DSM 21857</strain>
    </source>
</reference>
<evidence type="ECO:0000313" key="3">
    <source>
        <dbReference type="EMBL" id="SFJ23736.1"/>
    </source>
</evidence>
<sequence length="155" mass="17753">MSGSETVHELVLTRLIDAPRDKVWRCWTEPDLLVKWFAPRPWETASASLDLRPGGANLITMRNPDGEEFPSRGVYLEVVPNEKLVFTDAYTDAWTPAENPFFTAVISFEDEGDKTRYTARALHWKEEDRAAHEKMGFHEGWGQCAEQLEEVARTL</sequence>
<dbReference type="AlphaFoldDB" id="A0A1I3PRW2"/>
<evidence type="ECO:0000313" key="4">
    <source>
        <dbReference type="Proteomes" id="UP000242763"/>
    </source>
</evidence>
<dbReference type="Gene3D" id="3.30.530.20">
    <property type="match status" value="1"/>
</dbReference>